<dbReference type="AlphaFoldDB" id="A0A9P9KC11"/>
<name>A0A9P9KC11_FUSRE</name>
<comment type="caution">
    <text evidence="1">The sequence shown here is derived from an EMBL/GenBank/DDBJ whole genome shotgun (WGS) entry which is preliminary data.</text>
</comment>
<proteinExistence type="predicted"/>
<gene>
    <name evidence="1" type="ORF">BKA55DRAFT_490776</name>
</gene>
<dbReference type="GeneID" id="70216208"/>
<dbReference type="RefSeq" id="XP_046048082.1">
    <property type="nucleotide sequence ID" value="XM_046186254.1"/>
</dbReference>
<dbReference type="Proteomes" id="UP000720189">
    <property type="component" value="Unassembled WGS sequence"/>
</dbReference>
<evidence type="ECO:0000313" key="2">
    <source>
        <dbReference type="Proteomes" id="UP000720189"/>
    </source>
</evidence>
<organism evidence="1 2">
    <name type="scientific">Fusarium redolens</name>
    <dbReference type="NCBI Taxonomy" id="48865"/>
    <lineage>
        <taxon>Eukaryota</taxon>
        <taxon>Fungi</taxon>
        <taxon>Dikarya</taxon>
        <taxon>Ascomycota</taxon>
        <taxon>Pezizomycotina</taxon>
        <taxon>Sordariomycetes</taxon>
        <taxon>Hypocreomycetidae</taxon>
        <taxon>Hypocreales</taxon>
        <taxon>Nectriaceae</taxon>
        <taxon>Fusarium</taxon>
        <taxon>Fusarium redolens species complex</taxon>
    </lineage>
</organism>
<keyword evidence="2" id="KW-1185">Reference proteome</keyword>
<dbReference type="EMBL" id="JAGMUX010000010">
    <property type="protein sequence ID" value="KAH7247499.1"/>
    <property type="molecule type" value="Genomic_DNA"/>
</dbReference>
<protein>
    <submittedName>
        <fullName evidence="1">Uncharacterized protein</fullName>
    </submittedName>
</protein>
<sequence length="97" mass="10790">VLVLIRTGMARLNNFLYRIGAAESNTCVRGQAAETIGYFLFRIKFNIIYFHPALLRNINNTSFLGGKAAPDGDKWAPDMQAVRATIKFVIATGRLDI</sequence>
<accession>A0A9P9KC11</accession>
<feature type="non-terminal residue" evidence="1">
    <location>
        <position position="1"/>
    </location>
</feature>
<dbReference type="OrthoDB" id="5243754at2759"/>
<reference evidence="1" key="1">
    <citation type="journal article" date="2021" name="Nat. Commun.">
        <title>Genetic determinants of endophytism in the Arabidopsis root mycobiome.</title>
        <authorList>
            <person name="Mesny F."/>
            <person name="Miyauchi S."/>
            <person name="Thiergart T."/>
            <person name="Pickel B."/>
            <person name="Atanasova L."/>
            <person name="Karlsson M."/>
            <person name="Huettel B."/>
            <person name="Barry K.W."/>
            <person name="Haridas S."/>
            <person name="Chen C."/>
            <person name="Bauer D."/>
            <person name="Andreopoulos W."/>
            <person name="Pangilinan J."/>
            <person name="LaButti K."/>
            <person name="Riley R."/>
            <person name="Lipzen A."/>
            <person name="Clum A."/>
            <person name="Drula E."/>
            <person name="Henrissat B."/>
            <person name="Kohler A."/>
            <person name="Grigoriev I.V."/>
            <person name="Martin F.M."/>
            <person name="Hacquard S."/>
        </authorList>
    </citation>
    <scope>NUCLEOTIDE SEQUENCE</scope>
    <source>
        <strain evidence="1">MPI-CAGE-AT-0023</strain>
    </source>
</reference>
<feature type="non-terminal residue" evidence="1">
    <location>
        <position position="97"/>
    </location>
</feature>
<evidence type="ECO:0000313" key="1">
    <source>
        <dbReference type="EMBL" id="KAH7247499.1"/>
    </source>
</evidence>